<dbReference type="CDD" id="cd02897">
    <property type="entry name" value="A2M_2"/>
    <property type="match status" value="1"/>
</dbReference>
<dbReference type="InterPro" id="IPR041813">
    <property type="entry name" value="A2M_TED"/>
</dbReference>
<keyword evidence="6" id="KW-0325">Glycoprotein</keyword>
<evidence type="ECO:0000256" key="4">
    <source>
        <dbReference type="ARBA" id="ARBA00022900"/>
    </source>
</evidence>
<dbReference type="Gene3D" id="1.50.10.20">
    <property type="match status" value="2"/>
</dbReference>
<evidence type="ECO:0000313" key="10">
    <source>
        <dbReference type="Proteomes" id="UP000694401"/>
    </source>
</evidence>
<comment type="similarity">
    <text evidence="1">Belongs to the protease inhibitor I39 (alpha-2-macroglobulin) family.</text>
</comment>
<dbReference type="PANTHER" id="PTHR11412:SF185">
    <property type="entry name" value="ALPHA-2-MACROGLOBULIN-LIKE PROTEIN 1"/>
    <property type="match status" value="1"/>
</dbReference>
<dbReference type="GO" id="GO:0004867">
    <property type="term" value="F:serine-type endopeptidase inhibitor activity"/>
    <property type="evidence" value="ECO:0007669"/>
    <property type="project" value="UniProtKB-KW"/>
</dbReference>
<dbReference type="FunFam" id="1.50.10.20:FF:000001">
    <property type="entry name" value="CD109 isoform 1"/>
    <property type="match status" value="1"/>
</dbReference>
<dbReference type="Pfam" id="PF07677">
    <property type="entry name" value="A2M_recep"/>
    <property type="match status" value="1"/>
</dbReference>
<dbReference type="PANTHER" id="PTHR11412">
    <property type="entry name" value="MACROGLOBULIN / COMPLEMENT"/>
    <property type="match status" value="1"/>
</dbReference>
<reference evidence="9" key="2">
    <citation type="submission" date="2025-09" db="UniProtKB">
        <authorList>
            <consortium name="Ensembl"/>
        </authorList>
    </citation>
    <scope>IDENTIFICATION</scope>
</reference>
<dbReference type="Gene3D" id="2.60.40.690">
    <property type="entry name" value="Alpha-macroglobulin, receptor-binding domain"/>
    <property type="match status" value="1"/>
</dbReference>
<evidence type="ECO:0000256" key="5">
    <source>
        <dbReference type="ARBA" id="ARBA00023157"/>
    </source>
</evidence>
<keyword evidence="4" id="KW-0722">Serine protease inhibitor</keyword>
<dbReference type="Pfam" id="PF07678">
    <property type="entry name" value="TED_complement"/>
    <property type="match status" value="2"/>
</dbReference>
<evidence type="ECO:0000256" key="7">
    <source>
        <dbReference type="SAM" id="MobiDB-lite"/>
    </source>
</evidence>
<evidence type="ECO:0000256" key="1">
    <source>
        <dbReference type="ARBA" id="ARBA00010952"/>
    </source>
</evidence>
<dbReference type="InterPro" id="IPR009048">
    <property type="entry name" value="A-macroglobulin_rcpt-bd"/>
</dbReference>
<dbReference type="SMART" id="SM01419">
    <property type="entry name" value="Thiol-ester_cl"/>
    <property type="match status" value="1"/>
</dbReference>
<dbReference type="SMART" id="SM01361">
    <property type="entry name" value="A2M_recep"/>
    <property type="match status" value="1"/>
</dbReference>
<keyword evidence="2" id="KW-0646">Protease inhibitor</keyword>
<protein>
    <recommendedName>
        <fullName evidence="8">Alpha-macroglobulin receptor-binding domain-containing protein</fullName>
    </recommendedName>
</protein>
<name>A0A8D2QKP7_ZOSLA</name>
<accession>A0A8D2QKP7</accession>
<sequence length="522" mass="57505">FPLSLPSVPTGAEEVSLEIPANILESSQRAHITVMGDILGNALQNVDSLLAMPYGCGEQNMVRFAPNIYIQQYLEKTGQLLPDIRAKAQGFLQSGYQRELQYKHNDGSYSAFGNSDSEGNTWLTAFVLKSFGQARAYVAIEERHITDALRWLQQHQSKSGCFRSVGKLFNNALQVGQGWPSWTRPVVSSALKCLEDSPTDNPYTQALLAYVFGLAGLQEQQQVQLQRLAQHKGQLYWQRKRKAQEPSELSWAAAAPAEVEMTAYVLLAYLSQPSVSSADLGKAAQIVRWLCKQQNPYGGFASTQDTVVALQALAKYATLTYGSNGDFTVTVTSPSGTVQDFVLDSSNRLVLQRTALPEMPGTYGLRARGQGCVTLRYNVPPPPSKGAFALRVETEPVPGTQSPQFLLRYSGERPATNMVVIEAKLPSGYSPDKKSVVELKRQNLVKKVEVQPDQVTIYLDQVRWGKEEETFSFRAQQDFLVKNLQPATVSLYDYYETGEPCRAVSPGPAASPTASGAQWDLA</sequence>
<dbReference type="SUPFAM" id="SSF49410">
    <property type="entry name" value="Alpha-macroglobulin receptor domain"/>
    <property type="match status" value="1"/>
</dbReference>
<evidence type="ECO:0000256" key="6">
    <source>
        <dbReference type="ARBA" id="ARBA00023180"/>
    </source>
</evidence>
<dbReference type="SUPFAM" id="SSF48239">
    <property type="entry name" value="Terpenoid cyclases/Protein prenyltransferases"/>
    <property type="match status" value="1"/>
</dbReference>
<keyword evidence="3" id="KW-0732">Signal</keyword>
<feature type="region of interest" description="Disordered" evidence="7">
    <location>
        <begin position="502"/>
        <end position="522"/>
    </location>
</feature>
<evidence type="ECO:0000259" key="8">
    <source>
        <dbReference type="SMART" id="SM01361"/>
    </source>
</evidence>
<dbReference type="InterPro" id="IPR019742">
    <property type="entry name" value="MacrogloblnA2_CS"/>
</dbReference>
<dbReference type="Gene3D" id="2.60.120.1540">
    <property type="match status" value="2"/>
</dbReference>
<evidence type="ECO:0000256" key="3">
    <source>
        <dbReference type="ARBA" id="ARBA00022729"/>
    </source>
</evidence>
<dbReference type="InterPro" id="IPR011626">
    <property type="entry name" value="Alpha-macroglobulin_TED"/>
</dbReference>
<feature type="domain" description="Alpha-macroglobulin receptor-binding" evidence="8">
    <location>
        <begin position="416"/>
        <end position="505"/>
    </location>
</feature>
<dbReference type="InterPro" id="IPR047565">
    <property type="entry name" value="Alpha-macroglob_thiol-ester_cl"/>
</dbReference>
<dbReference type="Ensembl" id="ENSZLMT00000000415.1">
    <property type="protein sequence ID" value="ENSZLMP00000000396.1"/>
    <property type="gene ID" value="ENSZLMG00000000288.1"/>
</dbReference>
<dbReference type="InterPro" id="IPR036595">
    <property type="entry name" value="A-macroglobulin_rcpt-bd_sf"/>
</dbReference>
<dbReference type="InterPro" id="IPR050473">
    <property type="entry name" value="A2M/Complement_sys"/>
</dbReference>
<feature type="compositionally biased region" description="Low complexity" evidence="7">
    <location>
        <begin position="503"/>
        <end position="522"/>
    </location>
</feature>
<keyword evidence="5" id="KW-1015">Disulfide bond</keyword>
<evidence type="ECO:0000256" key="2">
    <source>
        <dbReference type="ARBA" id="ARBA00022690"/>
    </source>
</evidence>
<reference evidence="9" key="1">
    <citation type="submission" date="2025-08" db="UniProtKB">
        <authorList>
            <consortium name="Ensembl"/>
        </authorList>
    </citation>
    <scope>IDENTIFICATION</scope>
</reference>
<evidence type="ECO:0000313" key="9">
    <source>
        <dbReference type="Ensembl" id="ENSZLMP00000000396.1"/>
    </source>
</evidence>
<dbReference type="AlphaFoldDB" id="A0A8D2QKP7"/>
<dbReference type="GO" id="GO:0005615">
    <property type="term" value="C:extracellular space"/>
    <property type="evidence" value="ECO:0007669"/>
    <property type="project" value="InterPro"/>
</dbReference>
<keyword evidence="10" id="KW-1185">Reference proteome</keyword>
<proteinExistence type="inferred from homology"/>
<dbReference type="Proteomes" id="UP000694401">
    <property type="component" value="Unassembled WGS sequence"/>
</dbReference>
<organism evidence="9 10">
    <name type="scientific">Zosterops lateralis melanops</name>
    <dbReference type="NCBI Taxonomy" id="1220523"/>
    <lineage>
        <taxon>Eukaryota</taxon>
        <taxon>Metazoa</taxon>
        <taxon>Chordata</taxon>
        <taxon>Craniata</taxon>
        <taxon>Vertebrata</taxon>
        <taxon>Euteleostomi</taxon>
        <taxon>Archelosauria</taxon>
        <taxon>Archosauria</taxon>
        <taxon>Dinosauria</taxon>
        <taxon>Saurischia</taxon>
        <taxon>Theropoda</taxon>
        <taxon>Coelurosauria</taxon>
        <taxon>Aves</taxon>
        <taxon>Neognathae</taxon>
        <taxon>Neoaves</taxon>
        <taxon>Telluraves</taxon>
        <taxon>Australaves</taxon>
        <taxon>Passeriformes</taxon>
        <taxon>Sylvioidea</taxon>
        <taxon>Zosteropidae</taxon>
        <taxon>Zosterops</taxon>
    </lineage>
</organism>
<dbReference type="PROSITE" id="PS00477">
    <property type="entry name" value="ALPHA_2_MACROGLOBULIN"/>
    <property type="match status" value="1"/>
</dbReference>
<dbReference type="InterPro" id="IPR008930">
    <property type="entry name" value="Terpenoid_cyclase/PrenylTrfase"/>
</dbReference>